<feature type="transmembrane region" description="Helical" evidence="2">
    <location>
        <begin position="94"/>
        <end position="115"/>
    </location>
</feature>
<proteinExistence type="predicted"/>
<accession>A0A4Q9QFM0</accession>
<evidence type="ECO:0000313" key="4">
    <source>
        <dbReference type="EMBL" id="TBU65674.1"/>
    </source>
</evidence>
<feature type="transmembrane region" description="Helical" evidence="2">
    <location>
        <begin position="53"/>
        <end position="74"/>
    </location>
</feature>
<feature type="transmembrane region" description="Helical" evidence="2">
    <location>
        <begin position="122"/>
        <end position="149"/>
    </location>
</feature>
<reference evidence="4 5" key="1">
    <citation type="submission" date="2019-01" db="EMBL/GenBank/DDBJ databases">
        <title>Draft genome sequences of three monokaryotic isolates of the white-rot basidiomycete fungus Dichomitus squalens.</title>
        <authorList>
            <consortium name="DOE Joint Genome Institute"/>
            <person name="Lopez S.C."/>
            <person name="Andreopoulos B."/>
            <person name="Pangilinan J."/>
            <person name="Lipzen A."/>
            <person name="Riley R."/>
            <person name="Ahrendt S."/>
            <person name="Ng V."/>
            <person name="Barry K."/>
            <person name="Daum C."/>
            <person name="Grigoriev I.V."/>
            <person name="Hilden K.S."/>
            <person name="Makela M.R."/>
            <person name="de Vries R.P."/>
        </authorList>
    </citation>
    <scope>NUCLEOTIDE SEQUENCE [LARGE SCALE GENOMIC DNA]</scope>
    <source>
        <strain evidence="4 5">CBS 464.89</strain>
    </source>
</reference>
<keyword evidence="2" id="KW-0472">Membrane</keyword>
<keyword evidence="5" id="KW-1185">Reference proteome</keyword>
<feature type="transmembrane region" description="Helical" evidence="2">
    <location>
        <begin position="169"/>
        <end position="193"/>
    </location>
</feature>
<dbReference type="Proteomes" id="UP000292082">
    <property type="component" value="Unassembled WGS sequence"/>
</dbReference>
<keyword evidence="2" id="KW-0812">Transmembrane</keyword>
<evidence type="ECO:0000256" key="1">
    <source>
        <dbReference type="SAM" id="MobiDB-lite"/>
    </source>
</evidence>
<protein>
    <recommendedName>
        <fullName evidence="3">DUF6533 domain-containing protein</fullName>
    </recommendedName>
</protein>
<evidence type="ECO:0000259" key="3">
    <source>
        <dbReference type="Pfam" id="PF20151"/>
    </source>
</evidence>
<keyword evidence="2" id="KW-1133">Transmembrane helix</keyword>
<dbReference type="Pfam" id="PF20151">
    <property type="entry name" value="DUF6533"/>
    <property type="match status" value="1"/>
</dbReference>
<feature type="transmembrane region" description="Helical" evidence="2">
    <location>
        <begin position="12"/>
        <end position="32"/>
    </location>
</feature>
<organism evidence="4 5">
    <name type="scientific">Dichomitus squalens</name>
    <dbReference type="NCBI Taxonomy" id="114155"/>
    <lineage>
        <taxon>Eukaryota</taxon>
        <taxon>Fungi</taxon>
        <taxon>Dikarya</taxon>
        <taxon>Basidiomycota</taxon>
        <taxon>Agaricomycotina</taxon>
        <taxon>Agaricomycetes</taxon>
        <taxon>Polyporales</taxon>
        <taxon>Polyporaceae</taxon>
        <taxon>Dichomitus</taxon>
    </lineage>
</organism>
<sequence length="330" mass="36639">MTMSAPQSAADFVSAVRLDSSLTLAAFSILYYDYALTITSEIEYYWNPPSMSAPFVLFVVSRYLGLLGPLPVFFEYFGGFPEHRCRQLQFYHQIYAYLGQAMVGVLMILRTYALYNCSKRVLAVLIFIHICGGIQCFAAILTSHSSLSINTPLGFKFPGCNLSLTDEQVLIDFAIAWSALLWFDTTIFVLTLYKSIKIRHEIRGGLPETMFRDGTSSIVLSVAHTQLSLPRFAILCPNTPLKGTATTLTNVMSVTLVSRLMLNLRSPTARDRRRLGGSATVWTSGRFSSRVMTFMQPTLITDNILLDDFPSDSSESSGSSRTVATEVTKA</sequence>
<dbReference type="EMBL" id="ML145084">
    <property type="protein sequence ID" value="TBU65674.1"/>
    <property type="molecule type" value="Genomic_DNA"/>
</dbReference>
<dbReference type="AlphaFoldDB" id="A0A4Q9QFM0"/>
<feature type="compositionally biased region" description="Low complexity" evidence="1">
    <location>
        <begin position="311"/>
        <end position="320"/>
    </location>
</feature>
<feature type="compositionally biased region" description="Polar residues" evidence="1">
    <location>
        <begin position="321"/>
        <end position="330"/>
    </location>
</feature>
<gene>
    <name evidence="4" type="ORF">BD310DRAFT_911818</name>
</gene>
<feature type="region of interest" description="Disordered" evidence="1">
    <location>
        <begin position="311"/>
        <end position="330"/>
    </location>
</feature>
<dbReference type="InterPro" id="IPR045340">
    <property type="entry name" value="DUF6533"/>
</dbReference>
<evidence type="ECO:0000313" key="5">
    <source>
        <dbReference type="Proteomes" id="UP000292082"/>
    </source>
</evidence>
<name>A0A4Q9QFM0_9APHY</name>
<evidence type="ECO:0000256" key="2">
    <source>
        <dbReference type="SAM" id="Phobius"/>
    </source>
</evidence>
<feature type="domain" description="DUF6533" evidence="3">
    <location>
        <begin position="22"/>
        <end position="67"/>
    </location>
</feature>